<dbReference type="AlphaFoldDB" id="A0AAW0TIT2"/>
<proteinExistence type="predicted"/>
<evidence type="ECO:0000313" key="1">
    <source>
        <dbReference type="EMBL" id="KAK8386327.1"/>
    </source>
</evidence>
<evidence type="ECO:0000313" key="2">
    <source>
        <dbReference type="Proteomes" id="UP001487740"/>
    </source>
</evidence>
<sequence length="121" mass="13622">MECAQLTSQCFANFFHPPLVWHHQHTKLNQVLAVCTAYSPDKPVARHFSPPSWTTASHNIWKEGRKEEGKKRMRVLHLKELPKSTHPSRLRGSSSTPCNKVGAASALRARIHLHTGLQEGP</sequence>
<name>A0AAW0TIT2_SCYPA</name>
<reference evidence="1 2" key="1">
    <citation type="submission" date="2023-03" db="EMBL/GenBank/DDBJ databases">
        <title>High-quality genome of Scylla paramamosain provides insights in environmental adaptation.</title>
        <authorList>
            <person name="Zhang L."/>
        </authorList>
    </citation>
    <scope>NUCLEOTIDE SEQUENCE [LARGE SCALE GENOMIC DNA]</scope>
    <source>
        <strain evidence="1">LZ_2023a</strain>
        <tissue evidence="1">Muscle</tissue>
    </source>
</reference>
<comment type="caution">
    <text evidence="1">The sequence shown here is derived from an EMBL/GenBank/DDBJ whole genome shotgun (WGS) entry which is preliminary data.</text>
</comment>
<gene>
    <name evidence="1" type="ORF">O3P69_010773</name>
</gene>
<dbReference type="Proteomes" id="UP001487740">
    <property type="component" value="Unassembled WGS sequence"/>
</dbReference>
<organism evidence="1 2">
    <name type="scientific">Scylla paramamosain</name>
    <name type="common">Mud crab</name>
    <dbReference type="NCBI Taxonomy" id="85552"/>
    <lineage>
        <taxon>Eukaryota</taxon>
        <taxon>Metazoa</taxon>
        <taxon>Ecdysozoa</taxon>
        <taxon>Arthropoda</taxon>
        <taxon>Crustacea</taxon>
        <taxon>Multicrustacea</taxon>
        <taxon>Malacostraca</taxon>
        <taxon>Eumalacostraca</taxon>
        <taxon>Eucarida</taxon>
        <taxon>Decapoda</taxon>
        <taxon>Pleocyemata</taxon>
        <taxon>Brachyura</taxon>
        <taxon>Eubrachyura</taxon>
        <taxon>Portunoidea</taxon>
        <taxon>Portunidae</taxon>
        <taxon>Portuninae</taxon>
        <taxon>Scylla</taxon>
    </lineage>
</organism>
<dbReference type="EMBL" id="JARAKH010000031">
    <property type="protein sequence ID" value="KAK8386327.1"/>
    <property type="molecule type" value="Genomic_DNA"/>
</dbReference>
<keyword evidence="2" id="KW-1185">Reference proteome</keyword>
<accession>A0AAW0TIT2</accession>
<protein>
    <submittedName>
        <fullName evidence="1">Uncharacterized protein</fullName>
    </submittedName>
</protein>